<proteinExistence type="predicted"/>
<dbReference type="AlphaFoldDB" id="A0A382LKI8"/>
<sequence length="79" mass="8710">MHDSLSMMRAMQVLRAAKNGVVTASYHKDHDRGAVPGPFAPLCHLEDGRFRHPQLFALAGEACHVLAETKMNSAIRPML</sequence>
<organism evidence="1">
    <name type="scientific">marine metagenome</name>
    <dbReference type="NCBI Taxonomy" id="408172"/>
    <lineage>
        <taxon>unclassified sequences</taxon>
        <taxon>metagenomes</taxon>
        <taxon>ecological metagenomes</taxon>
    </lineage>
</organism>
<accession>A0A382LKI8</accession>
<reference evidence="1" key="1">
    <citation type="submission" date="2018-05" db="EMBL/GenBank/DDBJ databases">
        <authorList>
            <person name="Lanie J.A."/>
            <person name="Ng W.-L."/>
            <person name="Kazmierczak K.M."/>
            <person name="Andrzejewski T.M."/>
            <person name="Davidsen T.M."/>
            <person name="Wayne K.J."/>
            <person name="Tettelin H."/>
            <person name="Glass J.I."/>
            <person name="Rusch D."/>
            <person name="Podicherti R."/>
            <person name="Tsui H.-C.T."/>
            <person name="Winkler M.E."/>
        </authorList>
    </citation>
    <scope>NUCLEOTIDE SEQUENCE</scope>
</reference>
<name>A0A382LKI8_9ZZZZ</name>
<gene>
    <name evidence="1" type="ORF">METZ01_LOCUS288235</name>
</gene>
<dbReference type="EMBL" id="UINC01086692">
    <property type="protein sequence ID" value="SVC35381.1"/>
    <property type="molecule type" value="Genomic_DNA"/>
</dbReference>
<evidence type="ECO:0000313" key="1">
    <source>
        <dbReference type="EMBL" id="SVC35381.1"/>
    </source>
</evidence>
<protein>
    <submittedName>
        <fullName evidence="1">Uncharacterized protein</fullName>
    </submittedName>
</protein>